<dbReference type="EMBL" id="JAROAV010000010">
    <property type="protein sequence ID" value="MDF8263263.1"/>
    <property type="molecule type" value="Genomic_DNA"/>
</dbReference>
<feature type="domain" description="DUF402" evidence="2">
    <location>
        <begin position="66"/>
        <end position="176"/>
    </location>
</feature>
<feature type="compositionally biased region" description="Low complexity" evidence="1">
    <location>
        <begin position="10"/>
        <end position="21"/>
    </location>
</feature>
<evidence type="ECO:0000256" key="1">
    <source>
        <dbReference type="SAM" id="MobiDB-lite"/>
    </source>
</evidence>
<gene>
    <name evidence="3" type="ORF">P4R38_03245</name>
</gene>
<dbReference type="Pfam" id="PF04167">
    <property type="entry name" value="DUF402"/>
    <property type="match status" value="1"/>
</dbReference>
<accession>A0ABT6C3X9</accession>
<evidence type="ECO:0000313" key="3">
    <source>
        <dbReference type="EMBL" id="MDF8263263.1"/>
    </source>
</evidence>
<dbReference type="InterPro" id="IPR035930">
    <property type="entry name" value="FomD-like_sf"/>
</dbReference>
<feature type="region of interest" description="Disordered" evidence="1">
    <location>
        <begin position="1"/>
        <end position="21"/>
    </location>
</feature>
<reference evidence="3 4" key="1">
    <citation type="submission" date="2023-03" db="EMBL/GenBank/DDBJ databases">
        <title>YIM 133296 draft genome.</title>
        <authorList>
            <person name="Xiong L."/>
        </authorList>
    </citation>
    <scope>NUCLEOTIDE SEQUENCE [LARGE SCALE GENOMIC DNA]</scope>
    <source>
        <strain evidence="3 4">YIM 133296</strain>
    </source>
</reference>
<evidence type="ECO:0000313" key="4">
    <source>
        <dbReference type="Proteomes" id="UP001528912"/>
    </source>
</evidence>
<name>A0ABT6C3X9_9MICO</name>
<dbReference type="SUPFAM" id="SSF159234">
    <property type="entry name" value="FomD-like"/>
    <property type="match status" value="1"/>
</dbReference>
<protein>
    <submittedName>
        <fullName evidence="3">DUF402 domain-containing protein</fullName>
    </submittedName>
</protein>
<keyword evidence="4" id="KW-1185">Reference proteome</keyword>
<evidence type="ECO:0000259" key="2">
    <source>
        <dbReference type="Pfam" id="PF04167"/>
    </source>
</evidence>
<dbReference type="InterPro" id="IPR007295">
    <property type="entry name" value="DUF402"/>
</dbReference>
<dbReference type="Gene3D" id="2.40.380.10">
    <property type="entry name" value="FomD-like"/>
    <property type="match status" value="1"/>
</dbReference>
<sequence length="201" mass="22196">MPTQPPPTTDPLAPDDVPDLPGARVHVDFRKWGDGEHWQFEATYLGADEFGHWLGLPAGTAFARPGAAFEARRAQVVLFPLASGYAATFWDCLEDEPHRVLIYVDIATTPVWRRDDAGWSVTAVDLDLDVIRLVDGTVYVDDEDEFAEHQVSLAYPAEVVAGAERDCAWVLESVRSETGPFGGTGFEWLRRYLASSDSVEA</sequence>
<proteinExistence type="predicted"/>
<dbReference type="RefSeq" id="WP_277191027.1">
    <property type="nucleotide sequence ID" value="NZ_JAROAV010000010.1"/>
</dbReference>
<dbReference type="Proteomes" id="UP001528912">
    <property type="component" value="Unassembled WGS sequence"/>
</dbReference>
<organism evidence="3 4">
    <name type="scientific">Luteipulveratus flavus</name>
    <dbReference type="NCBI Taxonomy" id="3031728"/>
    <lineage>
        <taxon>Bacteria</taxon>
        <taxon>Bacillati</taxon>
        <taxon>Actinomycetota</taxon>
        <taxon>Actinomycetes</taxon>
        <taxon>Micrococcales</taxon>
        <taxon>Dermacoccaceae</taxon>
        <taxon>Luteipulveratus</taxon>
    </lineage>
</organism>
<comment type="caution">
    <text evidence="3">The sequence shown here is derived from an EMBL/GenBank/DDBJ whole genome shotgun (WGS) entry which is preliminary data.</text>
</comment>